<keyword evidence="1" id="KW-0472">Membrane</keyword>
<keyword evidence="1" id="KW-1133">Transmembrane helix</keyword>
<evidence type="ECO:0000256" key="1">
    <source>
        <dbReference type="SAM" id="Phobius"/>
    </source>
</evidence>
<keyword evidence="3" id="KW-1185">Reference proteome</keyword>
<evidence type="ECO:0000313" key="2">
    <source>
        <dbReference type="EMBL" id="MFD2921222.1"/>
    </source>
</evidence>
<keyword evidence="1" id="KW-0812">Transmembrane</keyword>
<dbReference type="Proteomes" id="UP001597511">
    <property type="component" value="Unassembled WGS sequence"/>
</dbReference>
<gene>
    <name evidence="2" type="ORF">ACFS6H_15965</name>
</gene>
<feature type="transmembrane region" description="Helical" evidence="1">
    <location>
        <begin position="15"/>
        <end position="36"/>
    </location>
</feature>
<evidence type="ECO:0000313" key="3">
    <source>
        <dbReference type="Proteomes" id="UP001597511"/>
    </source>
</evidence>
<name>A0ABW6A8Z0_9BACT</name>
<reference evidence="3" key="1">
    <citation type="journal article" date="2019" name="Int. J. Syst. Evol. Microbiol.">
        <title>The Global Catalogue of Microorganisms (GCM) 10K type strain sequencing project: providing services to taxonomists for standard genome sequencing and annotation.</title>
        <authorList>
            <consortium name="The Broad Institute Genomics Platform"/>
            <consortium name="The Broad Institute Genome Sequencing Center for Infectious Disease"/>
            <person name="Wu L."/>
            <person name="Ma J."/>
        </authorList>
    </citation>
    <scope>NUCLEOTIDE SEQUENCE [LARGE SCALE GENOMIC DNA]</scope>
    <source>
        <strain evidence="3">KCTC 23299</strain>
    </source>
</reference>
<dbReference type="RefSeq" id="WP_386101101.1">
    <property type="nucleotide sequence ID" value="NZ_JBHUOZ010000003.1"/>
</dbReference>
<organism evidence="2 3">
    <name type="scientific">Terrimonas rubra</name>
    <dbReference type="NCBI Taxonomy" id="1035890"/>
    <lineage>
        <taxon>Bacteria</taxon>
        <taxon>Pseudomonadati</taxon>
        <taxon>Bacteroidota</taxon>
        <taxon>Chitinophagia</taxon>
        <taxon>Chitinophagales</taxon>
        <taxon>Chitinophagaceae</taxon>
        <taxon>Terrimonas</taxon>
    </lineage>
</organism>
<accession>A0ABW6A8Z0</accession>
<dbReference type="EMBL" id="JBHUOZ010000003">
    <property type="protein sequence ID" value="MFD2921222.1"/>
    <property type="molecule type" value="Genomic_DNA"/>
</dbReference>
<protein>
    <submittedName>
        <fullName evidence="2">Uncharacterized protein</fullName>
    </submittedName>
</protein>
<sequence length="49" mass="5432">MLCTVAYGWIKKTDLSPLFTCALPLLVLVGVFYTLIKETTKKKKNGGIN</sequence>
<comment type="caution">
    <text evidence="2">The sequence shown here is derived from an EMBL/GenBank/DDBJ whole genome shotgun (WGS) entry which is preliminary data.</text>
</comment>
<proteinExistence type="predicted"/>